<keyword evidence="10" id="KW-1185">Reference proteome</keyword>
<dbReference type="GO" id="GO:0016787">
    <property type="term" value="F:hydrolase activity"/>
    <property type="evidence" value="ECO:0007669"/>
    <property type="project" value="UniProtKB-KW"/>
</dbReference>
<dbReference type="SMART" id="SM00487">
    <property type="entry name" value="DEXDc"/>
    <property type="match status" value="1"/>
</dbReference>
<organism evidence="9 10">
    <name type="scientific">Cebus imitator</name>
    <name type="common">Panamanian white-faced capuchin</name>
    <name type="synonym">Cebus capucinus imitator</name>
    <dbReference type="NCBI Taxonomy" id="2715852"/>
    <lineage>
        <taxon>Eukaryota</taxon>
        <taxon>Metazoa</taxon>
        <taxon>Chordata</taxon>
        <taxon>Craniata</taxon>
        <taxon>Vertebrata</taxon>
        <taxon>Euteleostomi</taxon>
        <taxon>Mammalia</taxon>
        <taxon>Eutheria</taxon>
        <taxon>Euarchontoglires</taxon>
        <taxon>Primates</taxon>
        <taxon>Haplorrhini</taxon>
        <taxon>Platyrrhini</taxon>
        <taxon>Cebidae</taxon>
        <taxon>Cebinae</taxon>
        <taxon>Cebus</taxon>
    </lineage>
</organism>
<proteinExistence type="inferred from homology"/>
<dbReference type="GO" id="GO:0003724">
    <property type="term" value="F:RNA helicase activity"/>
    <property type="evidence" value="ECO:0007669"/>
    <property type="project" value="UniProtKB-EC"/>
</dbReference>
<dbReference type="EC" id="3.6.4.13" evidence="5"/>
<dbReference type="Ensembl" id="ENSCCAT00000019637.1">
    <property type="protein sequence ID" value="ENSCCAP00000003382.1"/>
    <property type="gene ID" value="ENSCCAG00000018129.1"/>
</dbReference>
<dbReference type="Proteomes" id="UP000233040">
    <property type="component" value="Unassembled WGS sequence"/>
</dbReference>
<evidence type="ECO:0000256" key="4">
    <source>
        <dbReference type="ARBA" id="ARBA00022884"/>
    </source>
</evidence>
<dbReference type="SUPFAM" id="SSF52540">
    <property type="entry name" value="P-loop containing nucleoside triphosphate hydrolases"/>
    <property type="match status" value="2"/>
</dbReference>
<evidence type="ECO:0000313" key="9">
    <source>
        <dbReference type="Ensembl" id="ENSCCAP00000003382.1"/>
    </source>
</evidence>
<keyword evidence="3 5" id="KW-0067">ATP-binding</keyword>
<comment type="domain">
    <text evidence="5">The Q motif is unique to and characteristic of the DEAD box family of RNA helicases and controls ATP binding and hydrolysis.</text>
</comment>
<dbReference type="OMA" id="NGEATMQ"/>
<dbReference type="PROSITE" id="PS51194">
    <property type="entry name" value="HELICASE_CTER"/>
    <property type="match status" value="1"/>
</dbReference>
<feature type="region of interest" description="Disordered" evidence="6">
    <location>
        <begin position="1"/>
        <end position="114"/>
    </location>
</feature>
<feature type="compositionally biased region" description="Acidic residues" evidence="6">
    <location>
        <begin position="100"/>
        <end position="112"/>
    </location>
</feature>
<evidence type="ECO:0000259" key="7">
    <source>
        <dbReference type="PROSITE" id="PS51192"/>
    </source>
</evidence>
<feature type="compositionally biased region" description="Basic residues" evidence="6">
    <location>
        <begin position="8"/>
        <end position="21"/>
    </location>
</feature>
<dbReference type="Pfam" id="PF00271">
    <property type="entry name" value="Helicase_C"/>
    <property type="match status" value="1"/>
</dbReference>
<dbReference type="Pfam" id="PF00270">
    <property type="entry name" value="DEAD"/>
    <property type="match status" value="1"/>
</dbReference>
<dbReference type="GeneTree" id="ENSGT00680000100037"/>
<keyword evidence="2 5" id="KW-0378">Hydrolase</keyword>
<dbReference type="InterPro" id="IPR014001">
    <property type="entry name" value="Helicase_ATP-bd"/>
</dbReference>
<dbReference type="AlphaFoldDB" id="A0A2K5PID4"/>
<dbReference type="STRING" id="9516.ENSCCAP00000003382"/>
<keyword evidence="5" id="KW-0347">Helicase</keyword>
<sequence>MSHLPMKLPHKKIKKIKKSKHSMNLGLSEAQNGDVSQEAVENLKVFKSPQKSAVLTNREAAMQSPNSESKKKPKKKKKNGERCWPKLKREESTPKQTENNVEEPDNDEDDSEVTSLSLGLTGSFEDTSFASLCNLVNENTLKAVKEMSFTNMTEIQHKSIRPLLEDRDLLAAAKTGSGKTLAFLIPAVELVKLKFTPRNGMRVHILSPARVLAMQILGLIMGGSDRSAETQKLANGISIIVATPGHLLDHMQNTPGFIHKNLQCLVIDETDCILDVGFEDELKQIIELLPTYRQTVLFSVTQTRKVEDLARISLQRSPLYVVDGLEQGYVVCPEKRFLLLFTFLKENQKKKVMVFLSSCMSIKYQCVLLNYIDQKQNKHTATFFQFHKGDSGTLLCTDVAARELDIPEVDWIVQYYPPDDPMECIHHVGKTARGLNGRGHALLILYPEELGFLHYLKQSKVALKIKKNYFFHKSIFNVNNLNLPQVVLSFRFKLPSFIDLNVNSNERKQKKQGGGGGFGYQKTKKVEKSKILKHISKRSSDSKQFSH</sequence>
<comment type="similarity">
    <text evidence="5">Belongs to the DEAD box helicase family.</text>
</comment>
<feature type="domain" description="Helicase C-terminal" evidence="8">
    <location>
        <begin position="324"/>
        <end position="482"/>
    </location>
</feature>
<feature type="domain" description="Helicase ATP-binding" evidence="7">
    <location>
        <begin position="160"/>
        <end position="320"/>
    </location>
</feature>
<protein>
    <recommendedName>
        <fullName evidence="5">ATP-dependent RNA helicase</fullName>
        <ecNumber evidence="5">3.6.4.13</ecNumber>
    </recommendedName>
</protein>
<dbReference type="GO" id="GO:0003723">
    <property type="term" value="F:RNA binding"/>
    <property type="evidence" value="ECO:0007669"/>
    <property type="project" value="UniProtKB-UniRule"/>
</dbReference>
<reference evidence="9" key="2">
    <citation type="submission" date="2025-09" db="UniProtKB">
        <authorList>
            <consortium name="Ensembl"/>
        </authorList>
    </citation>
    <scope>IDENTIFICATION</scope>
</reference>
<reference evidence="9" key="1">
    <citation type="submission" date="2025-08" db="UniProtKB">
        <authorList>
            <consortium name="Ensembl"/>
        </authorList>
    </citation>
    <scope>IDENTIFICATION</scope>
</reference>
<dbReference type="InterPro" id="IPR011545">
    <property type="entry name" value="DEAD/DEAH_box_helicase_dom"/>
</dbReference>
<feature type="region of interest" description="Disordered" evidence="6">
    <location>
        <begin position="507"/>
        <end position="547"/>
    </location>
</feature>
<evidence type="ECO:0000256" key="2">
    <source>
        <dbReference type="ARBA" id="ARBA00022801"/>
    </source>
</evidence>
<dbReference type="PANTHER" id="PTHR24031">
    <property type="entry name" value="RNA HELICASE"/>
    <property type="match status" value="1"/>
</dbReference>
<comment type="catalytic activity">
    <reaction evidence="5">
        <text>ATP + H2O = ADP + phosphate + H(+)</text>
        <dbReference type="Rhea" id="RHEA:13065"/>
        <dbReference type="ChEBI" id="CHEBI:15377"/>
        <dbReference type="ChEBI" id="CHEBI:15378"/>
        <dbReference type="ChEBI" id="CHEBI:30616"/>
        <dbReference type="ChEBI" id="CHEBI:43474"/>
        <dbReference type="ChEBI" id="CHEBI:456216"/>
        <dbReference type="EC" id="3.6.4.13"/>
    </reaction>
</comment>
<accession>A0A2K5PID4</accession>
<evidence type="ECO:0000256" key="3">
    <source>
        <dbReference type="ARBA" id="ARBA00022840"/>
    </source>
</evidence>
<evidence type="ECO:0000256" key="5">
    <source>
        <dbReference type="RuleBase" id="RU365068"/>
    </source>
</evidence>
<evidence type="ECO:0000313" key="10">
    <source>
        <dbReference type="Proteomes" id="UP000233040"/>
    </source>
</evidence>
<feature type="compositionally biased region" description="Basic and acidic residues" evidence="6">
    <location>
        <begin position="80"/>
        <end position="93"/>
    </location>
</feature>
<name>A0A2K5PID4_CEBIM</name>
<dbReference type="Gene3D" id="3.40.50.300">
    <property type="entry name" value="P-loop containing nucleotide triphosphate hydrolases"/>
    <property type="match status" value="2"/>
</dbReference>
<keyword evidence="4 5" id="KW-0694">RNA-binding</keyword>
<comment type="function">
    <text evidence="5">RNA helicase.</text>
</comment>
<dbReference type="InterPro" id="IPR027417">
    <property type="entry name" value="P-loop_NTPase"/>
</dbReference>
<dbReference type="GO" id="GO:0005524">
    <property type="term" value="F:ATP binding"/>
    <property type="evidence" value="ECO:0007669"/>
    <property type="project" value="UniProtKB-UniRule"/>
</dbReference>
<evidence type="ECO:0000259" key="8">
    <source>
        <dbReference type="PROSITE" id="PS51194"/>
    </source>
</evidence>
<dbReference type="InterPro" id="IPR001650">
    <property type="entry name" value="Helicase_C-like"/>
</dbReference>
<dbReference type="PROSITE" id="PS51192">
    <property type="entry name" value="HELICASE_ATP_BIND_1"/>
    <property type="match status" value="1"/>
</dbReference>
<dbReference type="CDD" id="cd18787">
    <property type="entry name" value="SF2_C_DEAD"/>
    <property type="match status" value="1"/>
</dbReference>
<evidence type="ECO:0000256" key="1">
    <source>
        <dbReference type="ARBA" id="ARBA00022741"/>
    </source>
</evidence>
<keyword evidence="1 5" id="KW-0547">Nucleotide-binding</keyword>
<evidence type="ECO:0000256" key="6">
    <source>
        <dbReference type="SAM" id="MobiDB-lite"/>
    </source>
</evidence>